<evidence type="ECO:0000313" key="1">
    <source>
        <dbReference type="EMBL" id="AKH47027.1"/>
    </source>
</evidence>
<dbReference type="EMBL" id="KR029588">
    <property type="protein sequence ID" value="AKH47027.1"/>
    <property type="molecule type" value="Genomic_DNA"/>
</dbReference>
<accession>A0A0F7L699</accession>
<proteinExistence type="predicted"/>
<organism evidence="1">
    <name type="scientific">uncultured marine virus</name>
    <dbReference type="NCBI Taxonomy" id="186617"/>
    <lineage>
        <taxon>Viruses</taxon>
        <taxon>environmental samples</taxon>
    </lineage>
</organism>
<protein>
    <submittedName>
        <fullName evidence="1">Uncharacterized protein</fullName>
    </submittedName>
</protein>
<sequence length="60" mass="7686">MVAPRIYDHPFIWHWIEQFRNSLPWWRRCLLKLPTEKYKIQQEEFDEWFIKRSLPPKDNQ</sequence>
<name>A0A0F7L699_9VIRU</name>
<reference evidence="1" key="1">
    <citation type="journal article" date="2015" name="Front. Microbiol.">
        <title>Combining genomic sequencing methods to explore viral diversity and reveal potential virus-host interactions.</title>
        <authorList>
            <person name="Chow C.E."/>
            <person name="Winget D.M."/>
            <person name="White R.A.III."/>
            <person name="Hallam S.J."/>
            <person name="Suttle C.A."/>
        </authorList>
    </citation>
    <scope>NUCLEOTIDE SEQUENCE</scope>
    <source>
        <strain evidence="1">Anoxic2_4</strain>
    </source>
</reference>
<reference evidence="1" key="2">
    <citation type="submission" date="2015-03" db="EMBL/GenBank/DDBJ databases">
        <authorList>
            <person name="Chow C.-E.T."/>
            <person name="Winget D.M."/>
            <person name="White R.A.III."/>
            <person name="Hallam S.J."/>
            <person name="Suttle C.A."/>
        </authorList>
    </citation>
    <scope>NUCLEOTIDE SEQUENCE</scope>
    <source>
        <strain evidence="1">Anoxic2_4</strain>
    </source>
</reference>